<comment type="similarity">
    <text evidence="5">Belongs to the complex I subunit 2 family.</text>
</comment>
<comment type="subunit">
    <text evidence="5">NDH-1 is composed of 14 different subunits. Subunits NuoA, H, J, K, L, M, N constitute the membrane sector of the complex.</text>
</comment>
<comment type="caution">
    <text evidence="8">The sequence shown here is derived from an EMBL/GenBank/DDBJ whole genome shotgun (WGS) entry which is preliminary data.</text>
</comment>
<sequence>MGSDMAMRPLLLLPEIVLFLGGLAVLVSGSFLPRTRQWVTRAIAAVALVAAAILAAVDLPSPAQPAMEGTFTVDTATGVARIVAALGTLIVLALASDEVAGSPRESETYALFLFSTTGTLVLAGADDLLVVVVGFLLASIPLYGLIGIARTPRGAEAAMKTYLLGALFGILLLLGVTLLYGVSATTSYADLTGRLAEAPQGVVAAGVVAVLGGLMFKAGGIPGHFWVPDAAEGAGGAVAAFLTTVPKIGAMVAAYRLIAMLPDTLAWPLLVAVLAVASMTLGNLAAYWQTDPRRLLGWSTVSQVGYLLVPVAVAGRSDLALPSLLLYLAGYTVTNLAAFAVTTAFPDRRDLDSYRGMGRARPWLGASLVVALLGLVGTPPTVVFAGKLTTTAAAWDGGLAWLAVLVFVNTVISLFYYLRWIASVYGRGEPPARTLPEGAFVPRAWSATAAVVTSALSLVLGIGAGVLWSVFSI</sequence>
<feature type="domain" description="NADH:quinone oxidoreductase/Mrp antiporter transmembrane" evidence="7">
    <location>
        <begin position="125"/>
        <end position="413"/>
    </location>
</feature>
<feature type="transmembrane region" description="Helical" evidence="5">
    <location>
        <begin position="202"/>
        <end position="227"/>
    </location>
</feature>
<feature type="transmembrane region" description="Helical" evidence="5">
    <location>
        <begin position="239"/>
        <end position="259"/>
    </location>
</feature>
<evidence type="ECO:0000256" key="4">
    <source>
        <dbReference type="ARBA" id="ARBA00023136"/>
    </source>
</evidence>
<keyword evidence="3 5" id="KW-1133">Transmembrane helix</keyword>
<proteinExistence type="inferred from homology"/>
<keyword evidence="5" id="KW-1278">Translocase</keyword>
<feature type="transmembrane region" description="Helical" evidence="5">
    <location>
        <begin position="12"/>
        <end position="32"/>
    </location>
</feature>
<keyword evidence="5" id="KW-0520">NAD</keyword>
<protein>
    <recommendedName>
        <fullName evidence="5">NADH-quinone oxidoreductase subunit N</fullName>
        <ecNumber evidence="5">7.1.1.-</ecNumber>
    </recommendedName>
    <alternativeName>
        <fullName evidence="5">NADH dehydrogenase I subunit N</fullName>
    </alternativeName>
    <alternativeName>
        <fullName evidence="5">NDH-1 subunit N</fullName>
    </alternativeName>
</protein>
<organism evidence="8 9">
    <name type="scientific">Nocardioides furvisabuli</name>
    <dbReference type="NCBI Taxonomy" id="375542"/>
    <lineage>
        <taxon>Bacteria</taxon>
        <taxon>Bacillati</taxon>
        <taxon>Actinomycetota</taxon>
        <taxon>Actinomycetes</taxon>
        <taxon>Propionibacteriales</taxon>
        <taxon>Nocardioidaceae</taxon>
        <taxon>Nocardioides</taxon>
    </lineage>
</organism>
<keyword evidence="5" id="KW-1003">Cell membrane</keyword>
<feature type="transmembrane region" description="Helical" evidence="5">
    <location>
        <begin position="161"/>
        <end position="182"/>
    </location>
</feature>
<feature type="transmembrane region" description="Helical" evidence="5">
    <location>
        <begin position="398"/>
        <end position="418"/>
    </location>
</feature>
<dbReference type="EMBL" id="BAAAMQ010000008">
    <property type="protein sequence ID" value="GAA2100249.1"/>
    <property type="molecule type" value="Genomic_DNA"/>
</dbReference>
<name>A0ABP5IGU6_9ACTN</name>
<comment type="function">
    <text evidence="5">NDH-1 shuttles electrons from NADH, via FMN and iron-sulfur (Fe-S) centers, to quinones in the respiratory chain. The immediate electron acceptor for the enzyme in this species is believed to be a menaquinone. Couples the redox reaction to proton translocation (for every two electrons transferred, four hydrogen ions are translocated across the cytoplasmic membrane), and thus conserves the redox energy in a proton gradient.</text>
</comment>
<feature type="transmembrane region" description="Helical" evidence="5">
    <location>
        <begin position="363"/>
        <end position="386"/>
    </location>
</feature>
<comment type="subcellular location">
    <subcellularLocation>
        <location evidence="5">Cell membrane</location>
        <topology evidence="5">Multi-pass membrane protein</topology>
    </subcellularLocation>
    <subcellularLocation>
        <location evidence="1">Endomembrane system</location>
        <topology evidence="1">Multi-pass membrane protein</topology>
    </subcellularLocation>
    <subcellularLocation>
        <location evidence="6">Membrane</location>
        <topology evidence="6">Multi-pass membrane protein</topology>
    </subcellularLocation>
</comment>
<feature type="transmembrane region" description="Helical" evidence="5">
    <location>
        <begin position="265"/>
        <end position="288"/>
    </location>
</feature>
<dbReference type="Pfam" id="PF00361">
    <property type="entry name" value="Proton_antipo_M"/>
    <property type="match status" value="1"/>
</dbReference>
<dbReference type="PANTHER" id="PTHR22773">
    <property type="entry name" value="NADH DEHYDROGENASE"/>
    <property type="match status" value="1"/>
</dbReference>
<feature type="transmembrane region" description="Helical" evidence="5">
    <location>
        <begin position="449"/>
        <end position="471"/>
    </location>
</feature>
<feature type="transmembrane region" description="Helical" evidence="5">
    <location>
        <begin position="77"/>
        <end position="96"/>
    </location>
</feature>
<reference evidence="9" key="1">
    <citation type="journal article" date="2019" name="Int. J. Syst. Evol. Microbiol.">
        <title>The Global Catalogue of Microorganisms (GCM) 10K type strain sequencing project: providing services to taxonomists for standard genome sequencing and annotation.</title>
        <authorList>
            <consortium name="The Broad Institute Genomics Platform"/>
            <consortium name="The Broad Institute Genome Sequencing Center for Infectious Disease"/>
            <person name="Wu L."/>
            <person name="Ma J."/>
        </authorList>
    </citation>
    <scope>NUCLEOTIDE SEQUENCE [LARGE SCALE GENOMIC DNA]</scope>
    <source>
        <strain evidence="9">JCM 13813</strain>
    </source>
</reference>
<evidence type="ECO:0000313" key="9">
    <source>
        <dbReference type="Proteomes" id="UP001501161"/>
    </source>
</evidence>
<comment type="catalytic activity">
    <reaction evidence="5">
        <text>a quinone + NADH + 5 H(+)(in) = a quinol + NAD(+) + 4 H(+)(out)</text>
        <dbReference type="Rhea" id="RHEA:57888"/>
        <dbReference type="ChEBI" id="CHEBI:15378"/>
        <dbReference type="ChEBI" id="CHEBI:24646"/>
        <dbReference type="ChEBI" id="CHEBI:57540"/>
        <dbReference type="ChEBI" id="CHEBI:57945"/>
        <dbReference type="ChEBI" id="CHEBI:132124"/>
    </reaction>
</comment>
<dbReference type="EC" id="7.1.1.-" evidence="5"/>
<keyword evidence="5" id="KW-0874">Quinone</keyword>
<evidence type="ECO:0000256" key="5">
    <source>
        <dbReference type="HAMAP-Rule" id="MF_00445"/>
    </source>
</evidence>
<keyword evidence="9" id="KW-1185">Reference proteome</keyword>
<dbReference type="InterPro" id="IPR001750">
    <property type="entry name" value="ND/Mrp_TM"/>
</dbReference>
<dbReference type="InterPro" id="IPR010096">
    <property type="entry name" value="NADH-Q_OxRdtase_suN/2"/>
</dbReference>
<dbReference type="Proteomes" id="UP001501161">
    <property type="component" value="Unassembled WGS sequence"/>
</dbReference>
<feature type="transmembrane region" description="Helical" evidence="5">
    <location>
        <begin position="131"/>
        <end position="149"/>
    </location>
</feature>
<gene>
    <name evidence="8" type="primary">fpoN</name>
    <name evidence="5" type="synonym">nuoN</name>
    <name evidence="8" type="ORF">GCM10009726_10130</name>
</gene>
<dbReference type="HAMAP" id="MF_00445">
    <property type="entry name" value="NDH1_NuoN_1"/>
    <property type="match status" value="1"/>
</dbReference>
<evidence type="ECO:0000313" key="8">
    <source>
        <dbReference type="EMBL" id="GAA2100249.1"/>
    </source>
</evidence>
<evidence type="ECO:0000256" key="6">
    <source>
        <dbReference type="RuleBase" id="RU000320"/>
    </source>
</evidence>
<evidence type="ECO:0000256" key="3">
    <source>
        <dbReference type="ARBA" id="ARBA00022989"/>
    </source>
</evidence>
<feature type="transmembrane region" description="Helical" evidence="5">
    <location>
        <begin position="295"/>
        <end position="313"/>
    </location>
</feature>
<feature type="transmembrane region" description="Helical" evidence="5">
    <location>
        <begin position="39"/>
        <end position="57"/>
    </location>
</feature>
<keyword evidence="5" id="KW-0813">Transport</keyword>
<evidence type="ECO:0000259" key="7">
    <source>
        <dbReference type="Pfam" id="PF00361"/>
    </source>
</evidence>
<feature type="transmembrane region" description="Helical" evidence="5">
    <location>
        <begin position="319"/>
        <end position="342"/>
    </location>
</feature>
<keyword evidence="2 5" id="KW-0812">Transmembrane</keyword>
<evidence type="ECO:0000256" key="2">
    <source>
        <dbReference type="ARBA" id="ARBA00022692"/>
    </source>
</evidence>
<dbReference type="RefSeq" id="WP_231251889.1">
    <property type="nucleotide sequence ID" value="NZ_JAIGQB010000008.1"/>
</dbReference>
<keyword evidence="4 5" id="KW-0472">Membrane</keyword>
<accession>A0ABP5IGU6</accession>
<feature type="transmembrane region" description="Helical" evidence="5">
    <location>
        <begin position="108"/>
        <end position="125"/>
    </location>
</feature>
<evidence type="ECO:0000256" key="1">
    <source>
        <dbReference type="ARBA" id="ARBA00004127"/>
    </source>
</evidence>